<keyword evidence="9" id="KW-1185">Reference proteome</keyword>
<evidence type="ECO:0000256" key="2">
    <source>
        <dbReference type="ARBA" id="ARBA00007441"/>
    </source>
</evidence>
<sequence length="402" mass="43738">MKIILSQRVQRVSLSANAAARQLTQRLQAEGVDILDLTTGEPDFDTPDHIKQAAWHAIQEGDTKYTPTSGTARLRKAVQQKLARENQLTCDIDQIVVANGAKQVIFNAFAATLNERDEVLIPTPYWPTFPDSVKFNGGEPVLLPCPLEQAYKLRPAQLEAAIGPQTRWLVLNNPGNPSGAVYDVGELNALAEILRQYPQVMILLDELYEHVLFDGRQHVSLLNVAPELRDRTLLVGGVSKTYAMTGWRIGYGVGPTALVQAMTVVQSQNSSGASSVSQAAAVAAFNGGLAFLPPQREAYQQRRDSLVEVLSGIDGLKVLPPAGAFFVFCHCGDLIGRIRPDGQRLESEEDVLNYLLESGVSGVAGSAYGLSPYFRLSIATDIESVKEAGRRIRQACEQLTAV</sequence>
<evidence type="ECO:0000256" key="5">
    <source>
        <dbReference type="ARBA" id="ARBA00022898"/>
    </source>
</evidence>
<reference evidence="8 9" key="1">
    <citation type="submission" date="2014-04" db="EMBL/GenBank/DDBJ databases">
        <title>Draft genome sequence of Pantoea beijingensis strain LMG 27579, an emerging pathogen to Pleurotus eryngii with potential industrial application.</title>
        <authorList>
            <person name="Xu F."/>
            <person name="Liu Y."/>
            <person name="Wang S."/>
            <person name="Yin Y."/>
            <person name="Ma Y."/>
            <person name="Zhao S."/>
            <person name="Rong C."/>
        </authorList>
    </citation>
    <scope>NUCLEOTIDE SEQUENCE [LARGE SCALE GENOMIC DNA]</scope>
    <source>
        <strain evidence="8 9">LMG 27579</strain>
    </source>
</reference>
<dbReference type="InterPro" id="IPR050596">
    <property type="entry name" value="AspAT/PAT-like"/>
</dbReference>
<evidence type="ECO:0000256" key="6">
    <source>
        <dbReference type="RuleBase" id="RU000481"/>
    </source>
</evidence>
<dbReference type="InterPro" id="IPR015421">
    <property type="entry name" value="PyrdxlP-dep_Trfase_major"/>
</dbReference>
<protein>
    <recommendedName>
        <fullName evidence="6">Aminotransferase</fullName>
        <ecNumber evidence="6">2.6.1.-</ecNumber>
    </recommendedName>
</protein>
<evidence type="ECO:0000313" key="9">
    <source>
        <dbReference type="Proteomes" id="UP000288794"/>
    </source>
</evidence>
<keyword evidence="5" id="KW-0663">Pyridoxal phosphate</keyword>
<evidence type="ECO:0000256" key="3">
    <source>
        <dbReference type="ARBA" id="ARBA00022576"/>
    </source>
</evidence>
<dbReference type="AlphaFoldDB" id="A0A443IAB2"/>
<evidence type="ECO:0000313" key="8">
    <source>
        <dbReference type="EMBL" id="RWR00955.1"/>
    </source>
</evidence>
<dbReference type="GO" id="GO:0030170">
    <property type="term" value="F:pyridoxal phosphate binding"/>
    <property type="evidence" value="ECO:0007669"/>
    <property type="project" value="InterPro"/>
</dbReference>
<proteinExistence type="inferred from homology"/>
<dbReference type="PANTHER" id="PTHR46383:SF1">
    <property type="entry name" value="ASPARTATE AMINOTRANSFERASE"/>
    <property type="match status" value="1"/>
</dbReference>
<dbReference type="SUPFAM" id="SSF53383">
    <property type="entry name" value="PLP-dependent transferases"/>
    <property type="match status" value="1"/>
</dbReference>
<dbReference type="Gene3D" id="3.40.640.10">
    <property type="entry name" value="Type I PLP-dependent aspartate aminotransferase-like (Major domain)"/>
    <property type="match status" value="1"/>
</dbReference>
<keyword evidence="4 6" id="KW-0808">Transferase</keyword>
<dbReference type="GO" id="GO:0008483">
    <property type="term" value="F:transaminase activity"/>
    <property type="evidence" value="ECO:0007669"/>
    <property type="project" value="UniProtKB-KW"/>
</dbReference>
<feature type="domain" description="Aminotransferase class I/classII large" evidence="7">
    <location>
        <begin position="33"/>
        <end position="392"/>
    </location>
</feature>
<dbReference type="CDD" id="cd00609">
    <property type="entry name" value="AAT_like"/>
    <property type="match status" value="1"/>
</dbReference>
<dbReference type="InterPro" id="IPR015424">
    <property type="entry name" value="PyrdxlP-dep_Trfase"/>
</dbReference>
<dbReference type="PANTHER" id="PTHR46383">
    <property type="entry name" value="ASPARTATE AMINOTRANSFERASE"/>
    <property type="match status" value="1"/>
</dbReference>
<comment type="caution">
    <text evidence="8">The sequence shown here is derived from an EMBL/GenBank/DDBJ whole genome shotgun (WGS) entry which is preliminary data.</text>
</comment>
<gene>
    <name evidence="8" type="ORF">ED28_16020</name>
</gene>
<name>A0A443IAB2_9GAMM</name>
<dbReference type="Proteomes" id="UP000288794">
    <property type="component" value="Unassembled WGS sequence"/>
</dbReference>
<dbReference type="InterPro" id="IPR015422">
    <property type="entry name" value="PyrdxlP-dep_Trfase_small"/>
</dbReference>
<dbReference type="GO" id="GO:0006520">
    <property type="term" value="P:amino acid metabolic process"/>
    <property type="evidence" value="ECO:0007669"/>
    <property type="project" value="InterPro"/>
</dbReference>
<organism evidence="8 9">
    <name type="scientific">[Pantoea] beijingensis</name>
    <dbReference type="NCBI Taxonomy" id="1324864"/>
    <lineage>
        <taxon>Bacteria</taxon>
        <taxon>Pseudomonadati</taxon>
        <taxon>Pseudomonadota</taxon>
        <taxon>Gammaproteobacteria</taxon>
        <taxon>Enterobacterales</taxon>
        <taxon>Erwiniaceae</taxon>
        <taxon>Erwinia</taxon>
    </lineage>
</organism>
<dbReference type="Gene3D" id="3.90.1150.10">
    <property type="entry name" value="Aspartate Aminotransferase, domain 1"/>
    <property type="match status" value="1"/>
</dbReference>
<dbReference type="Pfam" id="PF00155">
    <property type="entry name" value="Aminotran_1_2"/>
    <property type="match status" value="1"/>
</dbReference>
<evidence type="ECO:0000259" key="7">
    <source>
        <dbReference type="Pfam" id="PF00155"/>
    </source>
</evidence>
<accession>A0A443IAB2</accession>
<dbReference type="EC" id="2.6.1.-" evidence="6"/>
<dbReference type="RefSeq" id="WP_128179033.1">
    <property type="nucleotide sequence ID" value="NZ_CP071409.1"/>
</dbReference>
<comment type="cofactor">
    <cofactor evidence="1 6">
        <name>pyridoxal 5'-phosphate</name>
        <dbReference type="ChEBI" id="CHEBI:597326"/>
    </cofactor>
</comment>
<keyword evidence="3 6" id="KW-0032">Aminotransferase</keyword>
<evidence type="ECO:0000256" key="4">
    <source>
        <dbReference type="ARBA" id="ARBA00022679"/>
    </source>
</evidence>
<comment type="similarity">
    <text evidence="2 6">Belongs to the class-I pyridoxal-phosphate-dependent aminotransferase family.</text>
</comment>
<dbReference type="PROSITE" id="PS00105">
    <property type="entry name" value="AA_TRANSFER_CLASS_1"/>
    <property type="match status" value="1"/>
</dbReference>
<dbReference type="EMBL" id="JMEE01000044">
    <property type="protein sequence ID" value="RWR00955.1"/>
    <property type="molecule type" value="Genomic_DNA"/>
</dbReference>
<dbReference type="InterPro" id="IPR004839">
    <property type="entry name" value="Aminotransferase_I/II_large"/>
</dbReference>
<evidence type="ECO:0000256" key="1">
    <source>
        <dbReference type="ARBA" id="ARBA00001933"/>
    </source>
</evidence>
<dbReference type="InterPro" id="IPR004838">
    <property type="entry name" value="NHTrfase_class1_PyrdxlP-BS"/>
</dbReference>
<dbReference type="FunFam" id="3.40.640.10:FF:000033">
    <property type="entry name" value="Aspartate aminotransferase"/>
    <property type="match status" value="1"/>
</dbReference>